<evidence type="ECO:0000313" key="2">
    <source>
        <dbReference type="Proteomes" id="UP000323994"/>
    </source>
</evidence>
<protein>
    <submittedName>
        <fullName evidence="1">Uncharacterized protein</fullName>
    </submittedName>
</protein>
<dbReference type="RefSeq" id="WP_139010393.1">
    <property type="nucleotide sequence ID" value="NZ_VBSN01000013.1"/>
</dbReference>
<evidence type="ECO:0000313" key="1">
    <source>
        <dbReference type="EMBL" id="KAA6441473.1"/>
    </source>
</evidence>
<organism evidence="1 2">
    <name type="scientific">Dyadobacter flavalbus</name>
    <dbReference type="NCBI Taxonomy" id="2579942"/>
    <lineage>
        <taxon>Bacteria</taxon>
        <taxon>Pseudomonadati</taxon>
        <taxon>Bacteroidota</taxon>
        <taxon>Cytophagia</taxon>
        <taxon>Cytophagales</taxon>
        <taxon>Spirosomataceae</taxon>
        <taxon>Dyadobacter</taxon>
    </lineage>
</organism>
<gene>
    <name evidence="1" type="ORF">FEM33_01690</name>
</gene>
<accession>A0A5M8R3U4</accession>
<dbReference type="EMBL" id="VBSN01000013">
    <property type="protein sequence ID" value="KAA6441473.1"/>
    <property type="molecule type" value="Genomic_DNA"/>
</dbReference>
<dbReference type="Proteomes" id="UP000323994">
    <property type="component" value="Unassembled WGS sequence"/>
</dbReference>
<reference evidence="1 2" key="1">
    <citation type="submission" date="2019-05" db="EMBL/GenBank/DDBJ databases">
        <authorList>
            <person name="Qu J.-H."/>
        </authorList>
    </citation>
    <scope>NUCLEOTIDE SEQUENCE [LARGE SCALE GENOMIC DNA]</scope>
    <source>
        <strain evidence="1 2">NS28</strain>
    </source>
</reference>
<name>A0A5M8R3U4_9BACT</name>
<proteinExistence type="predicted"/>
<comment type="caution">
    <text evidence="1">The sequence shown here is derived from an EMBL/GenBank/DDBJ whole genome shotgun (WGS) entry which is preliminary data.</text>
</comment>
<sequence>MRITLCTFVFIFVSFLSFGQKFYVEPTEKGYEVPVIEKMRYENYILTETKAESDYTVQCLLDGHYNAWKLGSMFKGYIRINDSKTDKEVARTKEVGKSPSLYNGFQAGPKIMQVISDKHLLPILRKLSADRAQKVGFQQ</sequence>
<keyword evidence="2" id="KW-1185">Reference proteome</keyword>
<dbReference type="OrthoDB" id="964761at2"/>
<dbReference type="AlphaFoldDB" id="A0A5M8R3U4"/>